<sequence>MAENKALYRRWRPQVFADLVGQHHVKQTILNAIKAGQPSHAYLFAGPRGTGKTSMARLLAKAVNCLDQKEGEPCDKCANCVALANGQMMDVIEIDAASHTGVDDVRNLIEKVGFSPAIGKYKVYVIDEVHMLSKSAFNALLKTLEEPPAHAIFVLATTEVHKLLPTVVSRCQYFDFHYLSYEEVAEQLKKIIQQEKIAISDDALQIIVSNSEGSLRDALSILEQAMSFSDGKIDQGKVWLNYLRELLMIKLGNDDLVRRSVDEKKIMQGQAQKISVNGLVNLLQSLVGSMNSYKVASLPQLALELVVAKSCYADVPSTPIVEPKKPDETKVSPPIAPAPVVAVVPPPPKVFPQSVLTTAKLAEIKQVLIESVSLASPSVGAVLKTSQMAVKDGKLQIKVPSKFLQETLDKPSNRILLAQCLVQVGAEGVEAECAVEAAPDAVNEVAGVFGIM</sequence>
<dbReference type="CDD" id="cd18137">
    <property type="entry name" value="HLD_clamp_pol_III_gamma_tau"/>
    <property type="match status" value="1"/>
</dbReference>
<dbReference type="GO" id="GO:0003677">
    <property type="term" value="F:DNA binding"/>
    <property type="evidence" value="ECO:0007669"/>
    <property type="project" value="InterPro"/>
</dbReference>
<evidence type="ECO:0000313" key="10">
    <source>
        <dbReference type="EMBL" id="KKT53067.1"/>
    </source>
</evidence>
<organism evidence="10 11">
    <name type="scientific">candidate division Kazan bacterium GW2011_GWA1_44_22</name>
    <dbReference type="NCBI Taxonomy" id="1620410"/>
    <lineage>
        <taxon>Bacteria</taxon>
        <taxon>Bacteria division Kazan-3B-28</taxon>
    </lineage>
</organism>
<dbReference type="PRINTS" id="PR00300">
    <property type="entry name" value="CLPPROTEASEA"/>
</dbReference>
<dbReference type="SMART" id="SM00382">
    <property type="entry name" value="AAA"/>
    <property type="match status" value="1"/>
</dbReference>
<keyword evidence="2" id="KW-0479">Metal-binding</keyword>
<keyword evidence="3 8" id="KW-0547">Nucleotide-binding</keyword>
<dbReference type="NCBIfam" id="TIGR02397">
    <property type="entry name" value="dnaX_nterm"/>
    <property type="match status" value="1"/>
</dbReference>
<dbReference type="GO" id="GO:0005524">
    <property type="term" value="F:ATP binding"/>
    <property type="evidence" value="ECO:0007669"/>
    <property type="project" value="UniProtKB-KW"/>
</dbReference>
<keyword evidence="8" id="KW-0548">Nucleotidyltransferase</keyword>
<dbReference type="GO" id="GO:0009360">
    <property type="term" value="C:DNA polymerase III complex"/>
    <property type="evidence" value="ECO:0007669"/>
    <property type="project" value="InterPro"/>
</dbReference>
<dbReference type="AlphaFoldDB" id="A0A0G1KA06"/>
<dbReference type="PANTHER" id="PTHR11669">
    <property type="entry name" value="REPLICATION FACTOR C / DNA POLYMERASE III GAMMA-TAU SUBUNIT"/>
    <property type="match status" value="1"/>
</dbReference>
<dbReference type="InterPro" id="IPR050238">
    <property type="entry name" value="DNA_Rep/Repair_Clamp_Loader"/>
</dbReference>
<dbReference type="CDD" id="cd00009">
    <property type="entry name" value="AAA"/>
    <property type="match status" value="1"/>
</dbReference>
<keyword evidence="6 8" id="KW-0239">DNA-directed DNA polymerase</keyword>
<dbReference type="SUPFAM" id="SSF48019">
    <property type="entry name" value="post-AAA+ oligomerization domain-like"/>
    <property type="match status" value="1"/>
</dbReference>
<dbReference type="SUPFAM" id="SSF52540">
    <property type="entry name" value="P-loop containing nucleoside triphosphate hydrolases"/>
    <property type="match status" value="1"/>
</dbReference>
<dbReference type="Gene3D" id="3.40.50.300">
    <property type="entry name" value="P-loop containing nucleotide triphosphate hydrolases"/>
    <property type="match status" value="1"/>
</dbReference>
<dbReference type="InterPro" id="IPR027417">
    <property type="entry name" value="P-loop_NTPase"/>
</dbReference>
<dbReference type="Pfam" id="PF22608">
    <property type="entry name" value="DNAX_ATPase_lid"/>
    <property type="match status" value="1"/>
</dbReference>
<evidence type="ECO:0000256" key="8">
    <source>
        <dbReference type="RuleBase" id="RU364063"/>
    </source>
</evidence>
<dbReference type="InterPro" id="IPR001270">
    <property type="entry name" value="ClpA/B"/>
</dbReference>
<comment type="caution">
    <text evidence="10">The sequence shown here is derived from an EMBL/GenBank/DDBJ whole genome shotgun (WGS) entry which is preliminary data.</text>
</comment>
<dbReference type="NCBIfam" id="NF004046">
    <property type="entry name" value="PRK05563.1"/>
    <property type="match status" value="1"/>
</dbReference>
<keyword evidence="4" id="KW-0862">Zinc</keyword>
<dbReference type="FunFam" id="3.40.50.300:FF:000014">
    <property type="entry name" value="DNA polymerase III subunit gamma/tau"/>
    <property type="match status" value="1"/>
</dbReference>
<evidence type="ECO:0000256" key="7">
    <source>
        <dbReference type="ARBA" id="ARBA00049244"/>
    </source>
</evidence>
<proteinExistence type="inferred from homology"/>
<dbReference type="PATRIC" id="fig|1620410.3.peg.52"/>
<dbReference type="InterPro" id="IPR008921">
    <property type="entry name" value="DNA_pol3_clamp-load_cplx_C"/>
</dbReference>
<dbReference type="EMBL" id="LCIJ01000003">
    <property type="protein sequence ID" value="KKT53067.1"/>
    <property type="molecule type" value="Genomic_DNA"/>
</dbReference>
<protein>
    <recommendedName>
        <fullName evidence="8">DNA polymerase III subunit gamma/tau</fullName>
        <ecNumber evidence="8">2.7.7.7</ecNumber>
    </recommendedName>
</protein>
<dbReference type="GO" id="GO:0006261">
    <property type="term" value="P:DNA-templated DNA replication"/>
    <property type="evidence" value="ECO:0007669"/>
    <property type="project" value="TreeGrafter"/>
</dbReference>
<comment type="subunit">
    <text evidence="8">DNA polymerase III contains a core (composed of alpha, epsilon and theta chains) that associates with a tau subunit. This core dimerizes to form the POLIII' complex. PolIII' associates with the gamma complex (composed of gamma, delta, delta', psi and chi chains) and with the beta chain to form the complete DNA polymerase III complex.</text>
</comment>
<dbReference type="FunFam" id="1.10.8.60:FF:000013">
    <property type="entry name" value="DNA polymerase III subunit gamma/tau"/>
    <property type="match status" value="1"/>
</dbReference>
<evidence type="ECO:0000259" key="9">
    <source>
        <dbReference type="SMART" id="SM00382"/>
    </source>
</evidence>
<reference evidence="10 11" key="1">
    <citation type="journal article" date="2015" name="Nature">
        <title>rRNA introns, odd ribosomes, and small enigmatic genomes across a large radiation of phyla.</title>
        <authorList>
            <person name="Brown C.T."/>
            <person name="Hug L.A."/>
            <person name="Thomas B.C."/>
            <person name="Sharon I."/>
            <person name="Castelle C.J."/>
            <person name="Singh A."/>
            <person name="Wilkins M.J."/>
            <person name="Williams K.H."/>
            <person name="Banfield J.F."/>
        </authorList>
    </citation>
    <scope>NUCLEOTIDE SEQUENCE [LARGE SCALE GENOMIC DNA]</scope>
</reference>
<dbReference type="InterPro" id="IPR045085">
    <property type="entry name" value="HLD_clamp_pol_III_gamma_tau"/>
</dbReference>
<evidence type="ECO:0000256" key="5">
    <source>
        <dbReference type="ARBA" id="ARBA00022840"/>
    </source>
</evidence>
<dbReference type="EC" id="2.7.7.7" evidence="8"/>
<dbReference type="InterPro" id="IPR012763">
    <property type="entry name" value="DNA_pol_III_sug/sutau_N"/>
</dbReference>
<comment type="function">
    <text evidence="8">DNA polymerase III is a complex, multichain enzyme responsible for most of the replicative synthesis in bacteria. This DNA polymerase also exhibits 3' to 5' exonuclease activity.</text>
</comment>
<evidence type="ECO:0000256" key="6">
    <source>
        <dbReference type="ARBA" id="ARBA00022932"/>
    </source>
</evidence>
<evidence type="ECO:0000256" key="4">
    <source>
        <dbReference type="ARBA" id="ARBA00022833"/>
    </source>
</evidence>
<feature type="domain" description="AAA+ ATPase" evidence="9">
    <location>
        <begin position="38"/>
        <end position="182"/>
    </location>
</feature>
<keyword evidence="8" id="KW-0235">DNA replication</keyword>
<accession>A0A0G1KA06</accession>
<comment type="similarity">
    <text evidence="1 8">Belongs to the DnaX/STICHEL family.</text>
</comment>
<dbReference type="Proteomes" id="UP000034752">
    <property type="component" value="Unassembled WGS sequence"/>
</dbReference>
<dbReference type="Pfam" id="PF13177">
    <property type="entry name" value="DNA_pol3_delta2"/>
    <property type="match status" value="1"/>
</dbReference>
<dbReference type="Gene3D" id="1.10.8.60">
    <property type="match status" value="1"/>
</dbReference>
<dbReference type="PANTHER" id="PTHR11669:SF0">
    <property type="entry name" value="PROTEIN STICHEL-LIKE 2"/>
    <property type="match status" value="1"/>
</dbReference>
<comment type="catalytic activity">
    <reaction evidence="7 8">
        <text>DNA(n) + a 2'-deoxyribonucleoside 5'-triphosphate = DNA(n+1) + diphosphate</text>
        <dbReference type="Rhea" id="RHEA:22508"/>
        <dbReference type="Rhea" id="RHEA-COMP:17339"/>
        <dbReference type="Rhea" id="RHEA-COMP:17340"/>
        <dbReference type="ChEBI" id="CHEBI:33019"/>
        <dbReference type="ChEBI" id="CHEBI:61560"/>
        <dbReference type="ChEBI" id="CHEBI:173112"/>
        <dbReference type="EC" id="2.7.7.7"/>
    </reaction>
</comment>
<keyword evidence="8" id="KW-0808">Transferase</keyword>
<evidence type="ECO:0000313" key="11">
    <source>
        <dbReference type="Proteomes" id="UP000034752"/>
    </source>
</evidence>
<evidence type="ECO:0000256" key="3">
    <source>
        <dbReference type="ARBA" id="ARBA00022741"/>
    </source>
</evidence>
<dbReference type="InterPro" id="IPR003593">
    <property type="entry name" value="AAA+_ATPase"/>
</dbReference>
<dbReference type="GO" id="GO:0046872">
    <property type="term" value="F:metal ion binding"/>
    <property type="evidence" value="ECO:0007669"/>
    <property type="project" value="UniProtKB-KW"/>
</dbReference>
<evidence type="ECO:0000256" key="2">
    <source>
        <dbReference type="ARBA" id="ARBA00022723"/>
    </source>
</evidence>
<dbReference type="GO" id="GO:0003887">
    <property type="term" value="F:DNA-directed DNA polymerase activity"/>
    <property type="evidence" value="ECO:0007669"/>
    <property type="project" value="UniProtKB-KW"/>
</dbReference>
<keyword evidence="5 8" id="KW-0067">ATP-binding</keyword>
<name>A0A0G1KA06_UNCK3</name>
<gene>
    <name evidence="8" type="primary">dnaX</name>
    <name evidence="10" type="ORF">VE96_C0003G0007</name>
</gene>
<evidence type="ECO:0000256" key="1">
    <source>
        <dbReference type="ARBA" id="ARBA00006360"/>
    </source>
</evidence>